<dbReference type="EMBL" id="QHKI01000107">
    <property type="protein sequence ID" value="RSM62140.1"/>
    <property type="molecule type" value="Genomic_DNA"/>
</dbReference>
<dbReference type="Pfam" id="PF13672">
    <property type="entry name" value="PP2C_2"/>
    <property type="match status" value="1"/>
</dbReference>
<dbReference type="CDD" id="cd00143">
    <property type="entry name" value="PP2Cc"/>
    <property type="match status" value="1"/>
</dbReference>
<evidence type="ECO:0000313" key="3">
    <source>
        <dbReference type="Proteomes" id="UP000287547"/>
    </source>
</evidence>
<proteinExistence type="predicted"/>
<evidence type="ECO:0000313" key="2">
    <source>
        <dbReference type="EMBL" id="RSM62140.1"/>
    </source>
</evidence>
<dbReference type="SUPFAM" id="SSF81606">
    <property type="entry name" value="PP2C-like"/>
    <property type="match status" value="1"/>
</dbReference>
<dbReference type="RefSeq" id="WP_037256781.1">
    <property type="nucleotide sequence ID" value="NZ_QHKI01000107.1"/>
</dbReference>
<feature type="domain" description="PPM-type phosphatase" evidence="1">
    <location>
        <begin position="4"/>
        <end position="227"/>
    </location>
</feature>
<comment type="caution">
    <text evidence="2">The sequence shown here is derived from an EMBL/GenBank/DDBJ whole genome shotgun (WGS) entry which is preliminary data.</text>
</comment>
<dbReference type="SMART" id="SM00331">
    <property type="entry name" value="PP2C_SIG"/>
    <property type="match status" value="1"/>
</dbReference>
<dbReference type="SMART" id="SM00332">
    <property type="entry name" value="PP2Cc"/>
    <property type="match status" value="1"/>
</dbReference>
<protein>
    <submittedName>
        <fullName evidence="2">Serine/threonine-protein phosphatase</fullName>
    </submittedName>
</protein>
<name>A0A428Y3I7_KIBAR</name>
<organism evidence="2 3">
    <name type="scientific">Kibdelosporangium aridum</name>
    <dbReference type="NCBI Taxonomy" id="2030"/>
    <lineage>
        <taxon>Bacteria</taxon>
        <taxon>Bacillati</taxon>
        <taxon>Actinomycetota</taxon>
        <taxon>Actinomycetes</taxon>
        <taxon>Pseudonocardiales</taxon>
        <taxon>Pseudonocardiaceae</taxon>
        <taxon>Kibdelosporangium</taxon>
    </lineage>
</organism>
<sequence length="231" mass="24122">MTIKAAAGSAIGNRYRANFDAHRLNLDPLVAVVADGMGDGPGSAMAGRTTVDIMAAVQPTVAGIRNAVMAAHKEVGEFGTKLGGLAGCTLTALLEGQDGLLVVQIGDSRLYRLRAGLLEILTVDHTMAWLGAVNGWFAFDSPQAAAARYRLTRYIGHPGAPAPDIMHVDPLPGDVFLLCTDGVAEQVPYHRILELLGHEPEVAVRDLLAHAEAAGGNDNATAIVVQVSSTP</sequence>
<gene>
    <name evidence="2" type="ORF">DMH04_52875</name>
</gene>
<dbReference type="OrthoDB" id="9801841at2"/>
<dbReference type="InterPro" id="IPR036457">
    <property type="entry name" value="PPM-type-like_dom_sf"/>
</dbReference>
<dbReference type="Proteomes" id="UP000287547">
    <property type="component" value="Unassembled WGS sequence"/>
</dbReference>
<dbReference type="PROSITE" id="PS51746">
    <property type="entry name" value="PPM_2"/>
    <property type="match status" value="1"/>
</dbReference>
<evidence type="ECO:0000259" key="1">
    <source>
        <dbReference type="PROSITE" id="PS51746"/>
    </source>
</evidence>
<dbReference type="Gene3D" id="3.60.40.10">
    <property type="entry name" value="PPM-type phosphatase domain"/>
    <property type="match status" value="1"/>
</dbReference>
<accession>A0A428Y3I7</accession>
<reference evidence="2 3" key="1">
    <citation type="submission" date="2018-05" db="EMBL/GenBank/DDBJ databases">
        <title>Evolution of GPA BGCs.</title>
        <authorList>
            <person name="Waglechner N."/>
            <person name="Wright G.D."/>
        </authorList>
    </citation>
    <scope>NUCLEOTIDE SEQUENCE [LARGE SCALE GENOMIC DNA]</scope>
    <source>
        <strain evidence="2 3">A82846</strain>
    </source>
</reference>
<dbReference type="InterPro" id="IPR001932">
    <property type="entry name" value="PPM-type_phosphatase-like_dom"/>
</dbReference>
<dbReference type="AlphaFoldDB" id="A0A428Y3I7"/>